<protein>
    <submittedName>
        <fullName evidence="2">Uncharacterized protein</fullName>
    </submittedName>
</protein>
<keyword evidence="3" id="KW-1185">Reference proteome</keyword>
<dbReference type="AlphaFoldDB" id="A0A7N9CLQ7"/>
<dbReference type="Ensembl" id="ENSMFAT00000088135.1">
    <property type="protein sequence ID" value="ENSMFAP00000050664.1"/>
    <property type="gene ID" value="ENSMFAG00000050874.1"/>
</dbReference>
<accession>A0A7N9CLQ7</accession>
<proteinExistence type="predicted"/>
<dbReference type="Proteomes" id="UP000233100">
    <property type="component" value="Chromosome 10"/>
</dbReference>
<evidence type="ECO:0000313" key="3">
    <source>
        <dbReference type="Proteomes" id="UP000233100"/>
    </source>
</evidence>
<reference evidence="2" key="3">
    <citation type="submission" date="2025-09" db="UniProtKB">
        <authorList>
            <consortium name="Ensembl"/>
        </authorList>
    </citation>
    <scope>IDENTIFICATION</scope>
</reference>
<sequence length="157" mass="17504">MNRQLTKRNYEGPISIGKTASLIIRGIAIKTIRLYDTYRINIKLKNNLKPQLSVANQYHHEARKQINSRSRGTNFTGHIQALKSVDLRPGAVAQACNPSTLGGRGGRITRSGDRDHSETPSLLKIQKISRALWAPVVPATQEAEAGEWREPGRRSLQ</sequence>
<evidence type="ECO:0000313" key="2">
    <source>
        <dbReference type="Ensembl" id="ENSMFAP00000050664.1"/>
    </source>
</evidence>
<reference evidence="2" key="2">
    <citation type="submission" date="2025-08" db="UniProtKB">
        <authorList>
            <consortium name="Ensembl"/>
        </authorList>
    </citation>
    <scope>IDENTIFICATION</scope>
</reference>
<reference evidence="2 3" key="1">
    <citation type="submission" date="2013-03" db="EMBL/GenBank/DDBJ databases">
        <authorList>
            <person name="Warren W."/>
            <person name="Wilson R.K."/>
        </authorList>
    </citation>
    <scope>NUCLEOTIDE SEQUENCE</scope>
</reference>
<dbReference type="GeneTree" id="ENSGT01050000245173"/>
<evidence type="ECO:0000256" key="1">
    <source>
        <dbReference type="SAM" id="MobiDB-lite"/>
    </source>
</evidence>
<organism evidence="2 3">
    <name type="scientific">Macaca fascicularis</name>
    <name type="common">Crab-eating macaque</name>
    <name type="synonym">Cynomolgus monkey</name>
    <dbReference type="NCBI Taxonomy" id="9541"/>
    <lineage>
        <taxon>Eukaryota</taxon>
        <taxon>Metazoa</taxon>
        <taxon>Chordata</taxon>
        <taxon>Craniata</taxon>
        <taxon>Vertebrata</taxon>
        <taxon>Euteleostomi</taxon>
        <taxon>Mammalia</taxon>
        <taxon>Eutheria</taxon>
        <taxon>Euarchontoglires</taxon>
        <taxon>Primates</taxon>
        <taxon>Haplorrhini</taxon>
        <taxon>Catarrhini</taxon>
        <taxon>Cercopithecidae</taxon>
        <taxon>Cercopithecinae</taxon>
        <taxon>Macaca</taxon>
    </lineage>
</organism>
<feature type="region of interest" description="Disordered" evidence="1">
    <location>
        <begin position="99"/>
        <end position="120"/>
    </location>
</feature>
<name>A0A7N9CLQ7_MACFA</name>